<feature type="compositionally biased region" description="Polar residues" evidence="1">
    <location>
        <begin position="738"/>
        <end position="756"/>
    </location>
</feature>
<name>A0A3P3Z2T5_LEIBR</name>
<feature type="region of interest" description="Disordered" evidence="1">
    <location>
        <begin position="1330"/>
        <end position="1361"/>
    </location>
</feature>
<reference evidence="2 3" key="1">
    <citation type="submission" date="2018-09" db="EMBL/GenBank/DDBJ databases">
        <authorList>
            <person name="Peiro R."/>
            <person name="Begona"/>
            <person name="Cbmso G."/>
            <person name="Lopez M."/>
            <person name="Gonzalez S."/>
        </authorList>
    </citation>
    <scope>NUCLEOTIDE SEQUENCE [LARGE SCALE GENOMIC DNA]</scope>
</reference>
<gene>
    <name evidence="2" type="ORF">LBRM2904_17.0720</name>
</gene>
<evidence type="ECO:0000256" key="1">
    <source>
        <dbReference type="SAM" id="MobiDB-lite"/>
    </source>
</evidence>
<evidence type="ECO:0000313" key="2">
    <source>
        <dbReference type="EMBL" id="SYZ64532.1"/>
    </source>
</evidence>
<feature type="region of interest" description="Disordered" evidence="1">
    <location>
        <begin position="264"/>
        <end position="319"/>
    </location>
</feature>
<feature type="region of interest" description="Disordered" evidence="1">
    <location>
        <begin position="851"/>
        <end position="892"/>
    </location>
</feature>
<feature type="compositionally biased region" description="Low complexity" evidence="1">
    <location>
        <begin position="1330"/>
        <end position="1342"/>
    </location>
</feature>
<feature type="region of interest" description="Disordered" evidence="1">
    <location>
        <begin position="1"/>
        <end position="82"/>
    </location>
</feature>
<sequence>MSNRTLTPKARPHRHACMQLTMPAPEAPQLEDGGASPPPRPPKRSCSSEGNYQHDKSSEDGAQCTNSSDGRPVPPGRALEVHGKDAVVPKSAAPRPHEHDETLASFVYAEVDRDRDGGASEACATTSVDHKAMLTTVELFDATAMTLSLSVDRAAGTERLMAMADTKSPRRRDDRTGDDDVWDRDLNNSSEVAKATAEVTHATTQFGLDRATRCSVHSSNAVHVGTTTAAEEEDEESDDEDEDGFFQETVLLMNNNFQSLGSTRCTPAKASHQPSEETFVGSASPTPHMPRSLEVTPLTKPPTGREMPGEGGFTGRPGRMEPGTAFSESKTYLAADTPASPCFTAPVSPATTVNTQAPPAVPASLLSTPQHCCRPDPCASLFAASTPPATAEMSSAASEYFFIDNHDGTAYLADASLQLDGSYALGQTILLAQSAGSSEASSISAVRRNATGIESPVAKPQLTIDLPQQRGNAVHRPPRGACLREVLPASAAPPFCPGSPAPHPIQSGAALPVSPSIARVVCRSAAMSRDVSACPVAPAVASRLLSSSFSDSFCFDQTLLVPLDESTLDRSAVIADVSVVADRSHRSTAPTRWDACVSPSVVTPVLSLPVVSFRAFQAGTGRRECGVPRPSLSCPTASFSLSRGSPVPDAPIAAEQLAAQQARAAREGRAPRSDQDVIYLIPAGAATATMRPEEITGQGWIPVQAVDVLPSATFAAPPAVGNDVRSHRGIVRGGTESPLPTNPTVTSAAGRVTSQDDCVEESDREPSLSRRSCGGHDDIALPIFSPASTLSASTLECINRRLSYSMSRWASTRQRFGATSHSGADGANITNLAGSIVLPPATPLFLVGPSQEGHHNTGGTFSAFSAEPVSDSRSPVPVPPESPEMPQREESPSRCTAVATPAASCQQGHLDGAPVAEEDDTGNAANADWNSLLTSMSYQRVSTVGATTSESYANDGSLSIPLTLSASASLRMGVQRPGAAPPAHGRAAAGPAALHHSLQQTSYQFRAPHPRRMSAAGFSHGTASSLSMHAFADHSLQMPTGMALTFSNAAGAAGNSSFRTTYCCNRTSTTSTETVSLNPGLGGGDGPGSSSVSAAGLPLSRGALPHHNPHHQHRYSQEGAAGMARIRSTGSLQAERVTREAAAMSASGAAPHSRAVNRNSAWHRRRYASPQQQQCLRWTETMARVGTGATMAGGRCAAASPACLVPDTSVFLPWAPLTITPEGSVNLGGCEETRCRGGAAAATGAPASCVPMTLMPFTSSAETSTMTTSTTTTMATTITARDAAFSSETLRTLNTAVAAAMEGTVNEFQAYVYAASTTAEAEADTQALDVASPAPSAPSSPRAPKKDGDAQKENDAASFRSTFDPARDAFAAGSVWRSKSSVATRPLGCWEGSAANMEVRLSSKARSPSLPVQPEDVSLPGQ</sequence>
<accession>A0A3P3Z2T5</accession>
<protein>
    <submittedName>
        <fullName evidence="2">Hypothetical_protein</fullName>
    </submittedName>
</protein>
<feature type="region of interest" description="Disordered" evidence="1">
    <location>
        <begin position="731"/>
        <end position="771"/>
    </location>
</feature>
<dbReference type="Proteomes" id="UP000319462">
    <property type="component" value="Chromosome 17"/>
</dbReference>
<dbReference type="EMBL" id="LS997616">
    <property type="protein sequence ID" value="SYZ64532.1"/>
    <property type="molecule type" value="Genomic_DNA"/>
</dbReference>
<feature type="compositionally biased region" description="Low complexity" evidence="1">
    <location>
        <begin position="1088"/>
        <end position="1100"/>
    </location>
</feature>
<feature type="region of interest" description="Disordered" evidence="1">
    <location>
        <begin position="1070"/>
        <end position="1119"/>
    </location>
</feature>
<feature type="region of interest" description="Disordered" evidence="1">
    <location>
        <begin position="1402"/>
        <end position="1422"/>
    </location>
</feature>
<feature type="region of interest" description="Disordered" evidence="1">
    <location>
        <begin position="162"/>
        <end position="185"/>
    </location>
</feature>
<organism evidence="2 3">
    <name type="scientific">Leishmania braziliensis MHOM/BR/75/M2904</name>
    <dbReference type="NCBI Taxonomy" id="420245"/>
    <lineage>
        <taxon>Eukaryota</taxon>
        <taxon>Discoba</taxon>
        <taxon>Euglenozoa</taxon>
        <taxon>Kinetoplastea</taxon>
        <taxon>Metakinetoplastina</taxon>
        <taxon>Trypanosomatida</taxon>
        <taxon>Trypanosomatidae</taxon>
        <taxon>Leishmaniinae</taxon>
        <taxon>Leishmania</taxon>
        <taxon>Leishmania braziliensis species complex</taxon>
    </lineage>
</organism>
<evidence type="ECO:0000313" key="3">
    <source>
        <dbReference type="Proteomes" id="UP000319462"/>
    </source>
</evidence>
<feature type="compositionally biased region" description="Low complexity" evidence="1">
    <location>
        <begin position="1141"/>
        <end position="1150"/>
    </location>
</feature>
<feature type="region of interest" description="Disordered" evidence="1">
    <location>
        <begin position="1139"/>
        <end position="1168"/>
    </location>
</feature>
<proteinExistence type="predicted"/>
<feature type="compositionally biased region" description="Basic and acidic residues" evidence="1">
    <location>
        <begin position="1344"/>
        <end position="1355"/>
    </location>
</feature>